<evidence type="ECO:0000313" key="2">
    <source>
        <dbReference type="EMBL" id="MRX64751.1"/>
    </source>
</evidence>
<organism evidence="2 3">
    <name type="scientific">Maribacter luteus</name>
    <dbReference type="NCBI Taxonomy" id="2594478"/>
    <lineage>
        <taxon>Bacteria</taxon>
        <taxon>Pseudomonadati</taxon>
        <taxon>Bacteroidota</taxon>
        <taxon>Flavobacteriia</taxon>
        <taxon>Flavobacteriales</taxon>
        <taxon>Flavobacteriaceae</taxon>
        <taxon>Maribacter</taxon>
    </lineage>
</organism>
<feature type="chain" id="PRO_5026332730" evidence="1">
    <location>
        <begin position="22"/>
        <end position="392"/>
    </location>
</feature>
<dbReference type="OrthoDB" id="9800230at2"/>
<dbReference type="PROSITE" id="PS51257">
    <property type="entry name" value="PROKAR_LIPOPROTEIN"/>
    <property type="match status" value="1"/>
</dbReference>
<protein>
    <submittedName>
        <fullName evidence="2">DUF4861 domain-containing protein</fullName>
    </submittedName>
</protein>
<keyword evidence="3" id="KW-1185">Reference proteome</keyword>
<accession>A0A6I2MLR7</accession>
<keyword evidence="1" id="KW-0732">Signal</keyword>
<dbReference type="Pfam" id="PF16153">
    <property type="entry name" value="DUF4861"/>
    <property type="match status" value="1"/>
</dbReference>
<gene>
    <name evidence="2" type="ORF">GJ691_11270</name>
</gene>
<feature type="signal peptide" evidence="1">
    <location>
        <begin position="1"/>
        <end position="21"/>
    </location>
</feature>
<dbReference type="RefSeq" id="WP_154366925.1">
    <property type="nucleotide sequence ID" value="NZ_WKJH01000008.1"/>
</dbReference>
<reference evidence="2 3" key="1">
    <citation type="submission" date="2019-11" db="EMBL/GenBank/DDBJ databases">
        <title>Maribacter lutea sp. nov., a marine bacterium isolated from intertidal sand.</title>
        <authorList>
            <person name="Liu A."/>
        </authorList>
    </citation>
    <scope>NUCLEOTIDE SEQUENCE [LARGE SCALE GENOMIC DNA]</scope>
    <source>
        <strain evidence="2 3">RZ05</strain>
    </source>
</reference>
<dbReference type="InterPro" id="IPR032342">
    <property type="entry name" value="DUF4861"/>
</dbReference>
<dbReference type="AlphaFoldDB" id="A0A6I2MLR7"/>
<dbReference type="EMBL" id="WKJH01000008">
    <property type="protein sequence ID" value="MRX64751.1"/>
    <property type="molecule type" value="Genomic_DNA"/>
</dbReference>
<dbReference type="Proteomes" id="UP000443153">
    <property type="component" value="Unassembled WGS sequence"/>
</dbReference>
<evidence type="ECO:0000256" key="1">
    <source>
        <dbReference type="SAM" id="SignalP"/>
    </source>
</evidence>
<evidence type="ECO:0000313" key="3">
    <source>
        <dbReference type="Proteomes" id="UP000443153"/>
    </source>
</evidence>
<proteinExistence type="predicted"/>
<sequence>MNKLYILFCAATLLLSCGEGAQSNKKIVVKNTMDFDRAFETVSIPISALELDSSENNIVIKDVSTGKNLVSQKVDSNGDGVLDEVLFQPEIKANAERTFEVVVSDELDTVKTDVDPACYSRFVPERTDDYAWENNRVAFRTYGPTAQKMIEDGVKGGTLSSGIDAWLKRVDYPIINKWYKKDLSGGGSYHKDTGEGLDNFHVGVSRGVGGIAKKMDTTYYISRNFTSWKTLSTGPIRTSFVLTYADWNAAGEKISEEKKISLDYGNNLSRFEVTLKGTDTISAGLTLHEKEGERDVNEEKGWISYWEPLQDSELGTGIVVPVDKMVGYEDYVTERKDESNLFAHIKTENNKAVYYTGFGWKKSGQYNNKVEWQAYLSRFSDCLKNPLLFTIK</sequence>
<name>A0A6I2MLR7_9FLAO</name>
<comment type="caution">
    <text evidence="2">The sequence shown here is derived from an EMBL/GenBank/DDBJ whole genome shotgun (WGS) entry which is preliminary data.</text>
</comment>